<evidence type="ECO:0000313" key="2">
    <source>
        <dbReference type="Proteomes" id="UP000567179"/>
    </source>
</evidence>
<dbReference type="AlphaFoldDB" id="A0A8H5BRG3"/>
<sequence>MSKAEGFMTSTGAGRFAASFLIDGLLYTFSGRFTISLPEFKCKNATMIYGSPKQLTATRFYEGRIGITGIHFNLINGPVITGVLDEPMLPANSVGGTGVWTNT</sequence>
<protein>
    <submittedName>
        <fullName evidence="1">Uncharacterized protein</fullName>
    </submittedName>
</protein>
<dbReference type="EMBL" id="JAACJJ010000005">
    <property type="protein sequence ID" value="KAF5328189.1"/>
    <property type="molecule type" value="Genomic_DNA"/>
</dbReference>
<reference evidence="1 2" key="1">
    <citation type="journal article" date="2020" name="ISME J.">
        <title>Uncovering the hidden diversity of litter-decomposition mechanisms in mushroom-forming fungi.</title>
        <authorList>
            <person name="Floudas D."/>
            <person name="Bentzer J."/>
            <person name="Ahren D."/>
            <person name="Johansson T."/>
            <person name="Persson P."/>
            <person name="Tunlid A."/>
        </authorList>
    </citation>
    <scope>NUCLEOTIDE SEQUENCE [LARGE SCALE GENOMIC DNA]</scope>
    <source>
        <strain evidence="1 2">CBS 101986</strain>
    </source>
</reference>
<evidence type="ECO:0000313" key="1">
    <source>
        <dbReference type="EMBL" id="KAF5328189.1"/>
    </source>
</evidence>
<keyword evidence="2" id="KW-1185">Reference proteome</keyword>
<name>A0A8H5BRG3_9AGAR</name>
<dbReference type="OrthoDB" id="2879353at2759"/>
<proteinExistence type="predicted"/>
<accession>A0A8H5BRG3</accession>
<organism evidence="1 2">
    <name type="scientific">Psilocybe cf. subviscida</name>
    <dbReference type="NCBI Taxonomy" id="2480587"/>
    <lineage>
        <taxon>Eukaryota</taxon>
        <taxon>Fungi</taxon>
        <taxon>Dikarya</taxon>
        <taxon>Basidiomycota</taxon>
        <taxon>Agaricomycotina</taxon>
        <taxon>Agaricomycetes</taxon>
        <taxon>Agaricomycetidae</taxon>
        <taxon>Agaricales</taxon>
        <taxon>Agaricineae</taxon>
        <taxon>Strophariaceae</taxon>
        <taxon>Psilocybe</taxon>
    </lineage>
</organism>
<comment type="caution">
    <text evidence="1">The sequence shown here is derived from an EMBL/GenBank/DDBJ whole genome shotgun (WGS) entry which is preliminary data.</text>
</comment>
<dbReference type="Proteomes" id="UP000567179">
    <property type="component" value="Unassembled WGS sequence"/>
</dbReference>
<gene>
    <name evidence="1" type="ORF">D9619_013380</name>
</gene>